<gene>
    <name evidence="3" type="ORF">ETF27_02685</name>
</gene>
<sequence length="191" mass="20595">MRYQITCDNCGTQFVIEAKPGQTVECKCPHCHGLMELTLPIASANARDGEQGAENIASGSPYKPTLSNEANSGGIDRTVLIGIVAGLLVAGLGLGAYFMFGRSKTAEEPEPATVVDTIPYQTEEETPYVPQIDTTVVPEIPDAAVDVKEEKHKADTVVANQPTEEIAPVNEETPKEKKQDETKQNDIKPQN</sequence>
<evidence type="ECO:0000313" key="3">
    <source>
        <dbReference type="EMBL" id="TXJ62897.1"/>
    </source>
</evidence>
<evidence type="ECO:0000313" key="4">
    <source>
        <dbReference type="Proteomes" id="UP000321612"/>
    </source>
</evidence>
<dbReference type="Proteomes" id="UP000321612">
    <property type="component" value="Unassembled WGS sequence"/>
</dbReference>
<feature type="transmembrane region" description="Helical" evidence="2">
    <location>
        <begin position="79"/>
        <end position="100"/>
    </location>
</feature>
<reference evidence="4" key="1">
    <citation type="submission" date="2019-05" db="EMBL/GenBank/DDBJ databases">
        <title>Prevotella brunnea sp. nov., isolated from a wound of a patient.</title>
        <authorList>
            <person name="Buhl M."/>
        </authorList>
    </citation>
    <scope>NUCLEOTIDE SEQUENCE [LARGE SCALE GENOMIC DNA]</scope>
    <source>
        <strain evidence="4">A2672</strain>
    </source>
</reference>
<keyword evidence="4" id="KW-1185">Reference proteome</keyword>
<evidence type="ECO:0000256" key="1">
    <source>
        <dbReference type="SAM" id="MobiDB-lite"/>
    </source>
</evidence>
<keyword evidence="2" id="KW-1133">Transmembrane helix</keyword>
<feature type="compositionally biased region" description="Basic and acidic residues" evidence="1">
    <location>
        <begin position="172"/>
        <end position="191"/>
    </location>
</feature>
<feature type="region of interest" description="Disordered" evidence="1">
    <location>
        <begin position="147"/>
        <end position="191"/>
    </location>
</feature>
<keyword evidence="2" id="KW-0472">Membrane</keyword>
<name>A0A5C8GL77_9BACT</name>
<evidence type="ECO:0000256" key="2">
    <source>
        <dbReference type="SAM" id="Phobius"/>
    </source>
</evidence>
<dbReference type="AlphaFoldDB" id="A0A5C8GL77"/>
<dbReference type="RefSeq" id="WP_130828524.1">
    <property type="nucleotide sequence ID" value="NZ_SDIK01000017.1"/>
</dbReference>
<protein>
    <submittedName>
        <fullName evidence="3">Viral beta C/D like family protein</fullName>
    </submittedName>
</protein>
<accession>A0A5C8GL77</accession>
<comment type="caution">
    <text evidence="3">The sequence shown here is derived from an EMBL/GenBank/DDBJ whole genome shotgun (WGS) entry which is preliminary data.</text>
</comment>
<dbReference type="OrthoDB" id="1071919at2"/>
<keyword evidence="2" id="KW-0812">Transmembrane</keyword>
<proteinExistence type="predicted"/>
<organism evidence="3 4">
    <name type="scientific">Prevotella brunnea</name>
    <dbReference type="NCBI Taxonomy" id="2508867"/>
    <lineage>
        <taxon>Bacteria</taxon>
        <taxon>Pseudomonadati</taxon>
        <taxon>Bacteroidota</taxon>
        <taxon>Bacteroidia</taxon>
        <taxon>Bacteroidales</taxon>
        <taxon>Prevotellaceae</taxon>
        <taxon>Prevotella</taxon>
    </lineage>
</organism>
<dbReference type="EMBL" id="SDIK01000017">
    <property type="protein sequence ID" value="TXJ62897.1"/>
    <property type="molecule type" value="Genomic_DNA"/>
</dbReference>